<dbReference type="GO" id="GO:0061504">
    <property type="term" value="P:cyclic threonylcarbamoyladenosine biosynthetic process"/>
    <property type="evidence" value="ECO:0007669"/>
    <property type="project" value="TreeGrafter"/>
</dbReference>
<dbReference type="RefSeq" id="WP_106776779.1">
    <property type="nucleotide sequence ID" value="NZ_JYGE01000004.1"/>
</dbReference>
<proteinExistence type="predicted"/>
<dbReference type="Proteomes" id="UP000241434">
    <property type="component" value="Unassembled WGS sequence"/>
</dbReference>
<dbReference type="FunFam" id="3.40.50.720:FF:000141">
    <property type="entry name" value="tRNA threonylcarbamoyladenosine dehydratase"/>
    <property type="match status" value="1"/>
</dbReference>
<dbReference type="EMBL" id="JYGE01000004">
    <property type="protein sequence ID" value="PSJ31321.1"/>
    <property type="molecule type" value="Genomic_DNA"/>
</dbReference>
<dbReference type="InterPro" id="IPR000594">
    <property type="entry name" value="ThiF_NAD_FAD-bd"/>
</dbReference>
<sequence>MSEKFKERTKIVIGQEGIDRLRDANVIVFGLGGVGSYVVEGLVRAGIGNLTIVDFDTVDETNINRQIPALYSTIGQYKVDVLEKRIKDINPDINLIKHQALFDESNSEELLNGNYDYVVDAIDMVKSKIHLIESSYNKNLNIISSMGMGNKLDPTMIEITDLYKTEMCPLAKVMRRELKKRGIKKLKVVFSKEKPKETAELLEDGVMKRVNGSTSFVPPVAGLTIASYIVRDIISKQIQKI</sequence>
<dbReference type="Gene3D" id="3.40.50.720">
    <property type="entry name" value="NAD(P)-binding Rossmann-like Domain"/>
    <property type="match status" value="1"/>
</dbReference>
<dbReference type="PANTHER" id="PTHR43267">
    <property type="entry name" value="TRNA THREONYLCARBAMOYLADENOSINE DEHYDRATASE"/>
    <property type="match status" value="1"/>
</dbReference>
<feature type="domain" description="THIF-type NAD/FAD binding fold" evidence="1">
    <location>
        <begin position="12"/>
        <end position="168"/>
    </location>
</feature>
<evidence type="ECO:0000313" key="2">
    <source>
        <dbReference type="EMBL" id="PSJ31321.1"/>
    </source>
</evidence>
<gene>
    <name evidence="2" type="ORF">UF10_05170</name>
</gene>
<accession>A0A2P7Q033</accession>
<keyword evidence="3" id="KW-1185">Reference proteome</keyword>
<evidence type="ECO:0000313" key="3">
    <source>
        <dbReference type="Proteomes" id="UP000241434"/>
    </source>
</evidence>
<dbReference type="CDD" id="cd00755">
    <property type="entry name" value="YgdL_like"/>
    <property type="match status" value="1"/>
</dbReference>
<dbReference type="Pfam" id="PF00899">
    <property type="entry name" value="ThiF"/>
    <property type="match status" value="1"/>
</dbReference>
<comment type="caution">
    <text evidence="2">The sequence shown here is derived from an EMBL/GenBank/DDBJ whole genome shotgun (WGS) entry which is preliminary data.</text>
</comment>
<evidence type="ECO:0000259" key="1">
    <source>
        <dbReference type="Pfam" id="PF00899"/>
    </source>
</evidence>
<dbReference type="PANTHER" id="PTHR43267:SF1">
    <property type="entry name" value="TRNA THREONYLCARBAMOYLADENOSINE DEHYDRATASE"/>
    <property type="match status" value="1"/>
</dbReference>
<dbReference type="GO" id="GO:0008641">
    <property type="term" value="F:ubiquitin-like modifier activating enzyme activity"/>
    <property type="evidence" value="ECO:0007669"/>
    <property type="project" value="InterPro"/>
</dbReference>
<dbReference type="InterPro" id="IPR045886">
    <property type="entry name" value="ThiF/MoeB/HesA"/>
</dbReference>
<organism evidence="2 3">
    <name type="scientific">Peptostreptococcus russellii</name>
    <dbReference type="NCBI Taxonomy" id="215200"/>
    <lineage>
        <taxon>Bacteria</taxon>
        <taxon>Bacillati</taxon>
        <taxon>Bacillota</taxon>
        <taxon>Clostridia</taxon>
        <taxon>Peptostreptococcales</taxon>
        <taxon>Peptostreptococcaceae</taxon>
        <taxon>Peptostreptococcus</taxon>
    </lineage>
</organism>
<dbReference type="GO" id="GO:0061503">
    <property type="term" value="F:tRNA threonylcarbamoyladenosine dehydratase"/>
    <property type="evidence" value="ECO:0007669"/>
    <property type="project" value="TreeGrafter"/>
</dbReference>
<dbReference type="AlphaFoldDB" id="A0A2P7Q033"/>
<protein>
    <submittedName>
        <fullName evidence="2">Thiamine biosynthesis protein ThiF</fullName>
    </submittedName>
</protein>
<dbReference type="SUPFAM" id="SSF69572">
    <property type="entry name" value="Activating enzymes of the ubiquitin-like proteins"/>
    <property type="match status" value="1"/>
</dbReference>
<dbReference type="InterPro" id="IPR035985">
    <property type="entry name" value="Ubiquitin-activating_enz"/>
</dbReference>
<name>A0A2P7Q033_9FIRM</name>
<reference evidence="2" key="1">
    <citation type="thesis" date="2015" institute="Rutgers" country="The State University of New Jersey, 14 College Farm Rd., New Brunswick, NJ, USA">
        <title>Ammonia toxicity in bacteria and its implications for treatment of and resource recovery from highly nitrogenous organic wastes.</title>
        <authorList>
            <person name="Luther A.K."/>
        </authorList>
    </citation>
    <scope>NUCLEOTIDE SEQUENCE</scope>
    <source>
        <strain evidence="2">RT-10B</strain>
    </source>
</reference>
<dbReference type="OrthoDB" id="9804150at2"/>